<dbReference type="Proteomes" id="UP001309876">
    <property type="component" value="Unassembled WGS sequence"/>
</dbReference>
<comment type="caution">
    <text evidence="1">The sequence shown here is derived from an EMBL/GenBank/DDBJ whole genome shotgun (WGS) entry which is preliminary data.</text>
</comment>
<protein>
    <submittedName>
        <fullName evidence="1">Uncharacterized protein</fullName>
    </submittedName>
</protein>
<name>A0AAN7SWZ1_9EURO</name>
<evidence type="ECO:0000313" key="1">
    <source>
        <dbReference type="EMBL" id="KAK5083722.1"/>
    </source>
</evidence>
<sequence>MFGEAQDPALFCNDLLDMVEESRILALEDLGRPFLAALAIQVTGSVFYPSTPRLLHRLNGNNQLGTLGDSLRMINNKNVHMLTHLVDFALAQERKWLYRDVVNTTIRLMAIPQISKDKRLSHREHRADNLYRRNLVDKACGLQELSGRVPLVVQCAPSASDHSTRLSRHARLAANHNTLAELQLRNDRPLANINFDQIGQKLCQRFSDESQKRQQDLLSSILDIIRTTPLTAKNKFLRRLHTFSGGHLNIKVSYWDLCEQLDELNNLNLSKLRDARFYRAASHHFPEILRRTSQSFNEDMAAFQRGSLTLINETQGLVSELLKRLLWHNDELKFALRHAANLMTWDGTQWLPSKIAQETHALGGFSYLQLVEMINKFAWACATTRHLSDRNALRHTHWLMEYLHQHRAPVTRDMLKALWHAGVIRNPNQSYAMVKQLYSLVVEYAGQDVAQQLLKKAASVRPELRSGATIWDDEKSKGFTEFSPLVREVKDYSLKKAGLPVHVS</sequence>
<organism evidence="1 2">
    <name type="scientific">Lithohypha guttulata</name>
    <dbReference type="NCBI Taxonomy" id="1690604"/>
    <lineage>
        <taxon>Eukaryota</taxon>
        <taxon>Fungi</taxon>
        <taxon>Dikarya</taxon>
        <taxon>Ascomycota</taxon>
        <taxon>Pezizomycotina</taxon>
        <taxon>Eurotiomycetes</taxon>
        <taxon>Chaetothyriomycetidae</taxon>
        <taxon>Chaetothyriales</taxon>
        <taxon>Trichomeriaceae</taxon>
        <taxon>Lithohypha</taxon>
    </lineage>
</organism>
<evidence type="ECO:0000313" key="2">
    <source>
        <dbReference type="Proteomes" id="UP001309876"/>
    </source>
</evidence>
<gene>
    <name evidence="1" type="ORF">LTR05_006227</name>
</gene>
<dbReference type="AlphaFoldDB" id="A0AAN7SWZ1"/>
<reference evidence="1 2" key="1">
    <citation type="submission" date="2023-08" db="EMBL/GenBank/DDBJ databases">
        <title>Black Yeasts Isolated from many extreme environments.</title>
        <authorList>
            <person name="Coleine C."/>
            <person name="Stajich J.E."/>
            <person name="Selbmann L."/>
        </authorList>
    </citation>
    <scope>NUCLEOTIDE SEQUENCE [LARGE SCALE GENOMIC DNA]</scope>
    <source>
        <strain evidence="1 2">CCFEE 5910</strain>
    </source>
</reference>
<keyword evidence="2" id="KW-1185">Reference proteome</keyword>
<dbReference type="EMBL" id="JAVRRJ010000006">
    <property type="protein sequence ID" value="KAK5083722.1"/>
    <property type="molecule type" value="Genomic_DNA"/>
</dbReference>
<accession>A0AAN7SWZ1</accession>
<proteinExistence type="predicted"/>